<sequence>MYGRFTRELLESQKYLLAARLPKVIRLFCTLALASPQRAPRHSFSQMRSQPRAPKLNYHWRSPQKKRDDKRNPARRTLLPAQVFVIFEVGYYIVDPSNGWLPLDKAAARDALLSNYLPTKSLPTPYPYTAAFQGAIPTAYQSPSFHWGGKPASHRAATCLELVLEHNRAYQGQASRSAEYGKKKYQFYQITRLQPERGAIGSSNCSSKGKGRDATRIDQCNAGNADAPRAGTITGCSSGD</sequence>
<comment type="caution">
    <text evidence="2">The sequence shown here is derived from an EMBL/GenBank/DDBJ whole genome shotgun (WGS) entry which is preliminary data.</text>
</comment>
<dbReference type="EMBL" id="SPUK01000002">
    <property type="protein sequence ID" value="TQV99209.1"/>
    <property type="molecule type" value="Genomic_DNA"/>
</dbReference>
<keyword evidence="3" id="KW-1185">Reference proteome</keyword>
<accession>A0A545VC77</accession>
<organism evidence="2 3">
    <name type="scientific">Cordyceps javanica</name>
    <dbReference type="NCBI Taxonomy" id="43265"/>
    <lineage>
        <taxon>Eukaryota</taxon>
        <taxon>Fungi</taxon>
        <taxon>Dikarya</taxon>
        <taxon>Ascomycota</taxon>
        <taxon>Pezizomycotina</taxon>
        <taxon>Sordariomycetes</taxon>
        <taxon>Hypocreomycetidae</taxon>
        <taxon>Hypocreales</taxon>
        <taxon>Cordycipitaceae</taxon>
        <taxon>Cordyceps</taxon>
    </lineage>
</organism>
<evidence type="ECO:0000256" key="1">
    <source>
        <dbReference type="SAM" id="MobiDB-lite"/>
    </source>
</evidence>
<evidence type="ECO:0000313" key="2">
    <source>
        <dbReference type="EMBL" id="TQV99209.1"/>
    </source>
</evidence>
<feature type="region of interest" description="Disordered" evidence="1">
    <location>
        <begin position="220"/>
        <end position="240"/>
    </location>
</feature>
<reference evidence="2 3" key="1">
    <citation type="journal article" date="2019" name="Appl. Microbiol. Biotechnol.">
        <title>Genome sequence of Isaria javanica and comparative genome analysis insights into family S53 peptidase evolution in fungal entomopathogens.</title>
        <authorList>
            <person name="Lin R."/>
            <person name="Zhang X."/>
            <person name="Xin B."/>
            <person name="Zou M."/>
            <person name="Gao Y."/>
            <person name="Qin F."/>
            <person name="Hu Q."/>
            <person name="Xie B."/>
            <person name="Cheng X."/>
        </authorList>
    </citation>
    <scope>NUCLEOTIDE SEQUENCE [LARGE SCALE GENOMIC DNA]</scope>
    <source>
        <strain evidence="2 3">IJ1G</strain>
    </source>
</reference>
<evidence type="ECO:0000313" key="3">
    <source>
        <dbReference type="Proteomes" id="UP000315783"/>
    </source>
</evidence>
<proteinExistence type="predicted"/>
<feature type="region of interest" description="Disordered" evidence="1">
    <location>
        <begin position="40"/>
        <end position="74"/>
    </location>
</feature>
<dbReference type="AlphaFoldDB" id="A0A545VC77"/>
<gene>
    <name evidence="2" type="ORF">IF1G_01424</name>
</gene>
<protein>
    <submittedName>
        <fullName evidence="2">Uncharacterized protein</fullName>
    </submittedName>
</protein>
<name>A0A545VC77_9HYPO</name>
<dbReference type="Proteomes" id="UP000315783">
    <property type="component" value="Unassembled WGS sequence"/>
</dbReference>